<comment type="caution">
    <text evidence="9">The sequence shown here is derived from an EMBL/GenBank/DDBJ whole genome shotgun (WGS) entry which is preliminary data.</text>
</comment>
<dbReference type="Gene3D" id="3.40.50.360">
    <property type="match status" value="1"/>
</dbReference>
<dbReference type="PROSITE" id="PS50902">
    <property type="entry name" value="FLAVODOXIN_LIKE"/>
    <property type="match status" value="1"/>
</dbReference>
<keyword evidence="6" id="KW-0288">FMN</keyword>
<dbReference type="InterPro" id="IPR050619">
    <property type="entry name" value="Flavodoxin"/>
</dbReference>
<reference evidence="10" key="1">
    <citation type="journal article" date="2019" name="Int. J. Syst. Evol. Microbiol.">
        <title>The Global Catalogue of Microorganisms (GCM) 10K type strain sequencing project: providing services to taxonomists for standard genome sequencing and annotation.</title>
        <authorList>
            <consortium name="The Broad Institute Genomics Platform"/>
            <consortium name="The Broad Institute Genome Sequencing Center for Infectious Disease"/>
            <person name="Wu L."/>
            <person name="Ma J."/>
        </authorList>
    </citation>
    <scope>NUCLEOTIDE SEQUENCE [LARGE SCALE GENOMIC DNA]</scope>
    <source>
        <strain evidence="10">JCM 9731</strain>
    </source>
</reference>
<evidence type="ECO:0000256" key="5">
    <source>
        <dbReference type="ARBA" id="ARBA00022630"/>
    </source>
</evidence>
<organism evidence="9 10">
    <name type="scientific">Bacillus carboniphilus</name>
    <dbReference type="NCBI Taxonomy" id="86663"/>
    <lineage>
        <taxon>Bacteria</taxon>
        <taxon>Bacillati</taxon>
        <taxon>Bacillota</taxon>
        <taxon>Bacilli</taxon>
        <taxon>Bacillales</taxon>
        <taxon>Bacillaceae</taxon>
        <taxon>Bacillus</taxon>
    </lineage>
</organism>
<evidence type="ECO:0000256" key="7">
    <source>
        <dbReference type="ARBA" id="ARBA00022982"/>
    </source>
</evidence>
<evidence type="ECO:0000313" key="9">
    <source>
        <dbReference type="EMBL" id="GAA0343983.1"/>
    </source>
</evidence>
<keyword evidence="7" id="KW-0249">Electron transport</keyword>
<dbReference type="SUPFAM" id="SSF52218">
    <property type="entry name" value="Flavoproteins"/>
    <property type="match status" value="1"/>
</dbReference>
<dbReference type="PANTHER" id="PTHR42809">
    <property type="entry name" value="FLAVODOXIN 2"/>
    <property type="match status" value="1"/>
</dbReference>
<comment type="similarity">
    <text evidence="3">Belongs to the flavodoxin family.</text>
</comment>
<evidence type="ECO:0000256" key="1">
    <source>
        <dbReference type="ARBA" id="ARBA00001917"/>
    </source>
</evidence>
<name>A0ABP3GF71_9BACI</name>
<dbReference type="Pfam" id="PF00258">
    <property type="entry name" value="Flavodoxin_1"/>
    <property type="match status" value="1"/>
</dbReference>
<gene>
    <name evidence="9" type="ORF">GCM10008967_38030</name>
</gene>
<keyword evidence="5" id="KW-0285">Flavoprotein</keyword>
<keyword evidence="10" id="KW-1185">Reference proteome</keyword>
<dbReference type="InterPro" id="IPR029039">
    <property type="entry name" value="Flavoprotein-like_sf"/>
</dbReference>
<evidence type="ECO:0000313" key="10">
    <source>
        <dbReference type="Proteomes" id="UP001500782"/>
    </source>
</evidence>
<dbReference type="EMBL" id="BAAADJ010000062">
    <property type="protein sequence ID" value="GAA0343983.1"/>
    <property type="molecule type" value="Genomic_DNA"/>
</dbReference>
<dbReference type="InterPro" id="IPR008254">
    <property type="entry name" value="Flavodoxin/NO_synth"/>
</dbReference>
<accession>A0ABP3GF71</accession>
<evidence type="ECO:0000256" key="3">
    <source>
        <dbReference type="ARBA" id="ARBA00005267"/>
    </source>
</evidence>
<protein>
    <submittedName>
        <fullName evidence="9">Flavodoxin</fullName>
    </submittedName>
</protein>
<evidence type="ECO:0000256" key="6">
    <source>
        <dbReference type="ARBA" id="ARBA00022643"/>
    </source>
</evidence>
<comment type="cofactor">
    <cofactor evidence="1">
        <name>FMN</name>
        <dbReference type="ChEBI" id="CHEBI:58210"/>
    </cofactor>
</comment>
<evidence type="ECO:0000259" key="8">
    <source>
        <dbReference type="PROSITE" id="PS50902"/>
    </source>
</evidence>
<dbReference type="Proteomes" id="UP001500782">
    <property type="component" value="Unassembled WGS sequence"/>
</dbReference>
<feature type="domain" description="Flavodoxin-like" evidence="8">
    <location>
        <begin position="3"/>
        <end position="135"/>
    </location>
</feature>
<comment type="function">
    <text evidence="2">Low-potential electron donor to a number of redox enzymes.</text>
</comment>
<proteinExistence type="inferred from homology"/>
<keyword evidence="4" id="KW-0813">Transport</keyword>
<sequence length="146" mass="16207">MRIAIVYTSVTGNTEEVAVTLHSMIGGDLIKVQSFDVGKLCQYDAVLVGTYTWGSGEIPVEMRRLYEAFEQQTVEHLVTGVFGTGDRCFAHFCGAVDRFRDMLAVHTNLAVTLKIEQRPQPEDIAKCQKFVELVGQRGQEPCPAPK</sequence>
<dbReference type="PANTHER" id="PTHR42809:SF1">
    <property type="entry name" value="FLAVODOXIN 1"/>
    <property type="match status" value="1"/>
</dbReference>
<evidence type="ECO:0000256" key="4">
    <source>
        <dbReference type="ARBA" id="ARBA00022448"/>
    </source>
</evidence>
<dbReference type="RefSeq" id="WP_343802750.1">
    <property type="nucleotide sequence ID" value="NZ_BAAADJ010000062.1"/>
</dbReference>
<evidence type="ECO:0000256" key="2">
    <source>
        <dbReference type="ARBA" id="ARBA00003297"/>
    </source>
</evidence>